<proteinExistence type="predicted"/>
<dbReference type="Proteomes" id="UP000214939">
    <property type="component" value="Unassembled WGS sequence"/>
</dbReference>
<evidence type="ECO:0000313" key="2">
    <source>
        <dbReference type="Proteomes" id="UP000214939"/>
    </source>
</evidence>
<gene>
    <name evidence="1" type="ORF">A5N45_13815</name>
</gene>
<dbReference type="EMBL" id="NNBW01000674">
    <property type="protein sequence ID" value="OYL16690.1"/>
    <property type="molecule type" value="Genomic_DNA"/>
</dbReference>
<dbReference type="AlphaFoldDB" id="A0AA44MPJ1"/>
<feature type="non-terminal residue" evidence="1">
    <location>
        <position position="1"/>
    </location>
</feature>
<accession>A0AA44MPJ1</accession>
<protein>
    <submittedName>
        <fullName evidence="1">Uncharacterized protein</fullName>
    </submittedName>
</protein>
<evidence type="ECO:0000313" key="1">
    <source>
        <dbReference type="EMBL" id="OYL16690.1"/>
    </source>
</evidence>
<name>A0AA44MPJ1_STREE</name>
<comment type="caution">
    <text evidence="1">The sequence shown here is derived from an EMBL/GenBank/DDBJ whole genome shotgun (WGS) entry which is preliminary data.</text>
</comment>
<organism evidence="1 2">
    <name type="scientific">Streptococcus pneumoniae</name>
    <dbReference type="NCBI Taxonomy" id="1313"/>
    <lineage>
        <taxon>Bacteria</taxon>
        <taxon>Bacillati</taxon>
        <taxon>Bacillota</taxon>
        <taxon>Bacilli</taxon>
        <taxon>Lactobacillales</taxon>
        <taxon>Streptococcaceae</taxon>
        <taxon>Streptococcus</taxon>
    </lineage>
</organism>
<sequence length="99" mass="10363">RGLGEVYKGQSDLSVLVRTMCSRPAIRQGSLENAADQLAADYLQQSTVPGDAWERLGAALVNAYPTLTQLAASASADSGAPTDSLLARDHVAAGQLETY</sequence>
<feature type="non-terminal residue" evidence="1">
    <location>
        <position position="99"/>
    </location>
</feature>
<reference evidence="1 2" key="1">
    <citation type="submission" date="2017-07" db="EMBL/GenBank/DDBJ databases">
        <title>Invasive disease caused simultaneously by more than one serotype of Streptococcus pneumoniae, South Africa.</title>
        <authorList>
            <person name="Ndlangisa K."/>
            <person name="Du Plessis M."/>
            <person name="Von Gottberg A."/>
        </authorList>
    </citation>
    <scope>NUCLEOTIDE SEQUENCE [LARGE SCALE GENOMIC DNA]</scope>
    <source>
        <strain evidence="1 2">8227-15B</strain>
    </source>
</reference>